<dbReference type="SUPFAM" id="SSF51182">
    <property type="entry name" value="RmlC-like cupins"/>
    <property type="match status" value="1"/>
</dbReference>
<dbReference type="Pfam" id="PF05899">
    <property type="entry name" value="Cupin_3"/>
    <property type="match status" value="1"/>
</dbReference>
<comment type="caution">
    <text evidence="2">The sequence shown here is derived from an EMBL/GenBank/DDBJ whole genome shotgun (WGS) entry which is preliminary data.</text>
</comment>
<name>A0A225NKE6_9RHOB</name>
<reference evidence="2 3" key="1">
    <citation type="submission" date="2013-04" db="EMBL/GenBank/DDBJ databases">
        <title>Oceanicola sp. 22II1-22F33 Genome Sequencing.</title>
        <authorList>
            <person name="Lai Q."/>
            <person name="Li G."/>
            <person name="Shao Z."/>
        </authorList>
    </citation>
    <scope>NUCLEOTIDE SEQUENCE [LARGE SCALE GENOMIC DNA]</scope>
    <source>
        <strain evidence="2 3">22II1-22F33</strain>
    </source>
</reference>
<evidence type="ECO:0000313" key="3">
    <source>
        <dbReference type="Proteomes" id="UP000215377"/>
    </source>
</evidence>
<gene>
    <name evidence="2" type="ORF">ATO3_13810</name>
</gene>
<dbReference type="CDD" id="cd02227">
    <property type="entry name" value="cupin_TM1112-like"/>
    <property type="match status" value="1"/>
</dbReference>
<protein>
    <submittedName>
        <fullName evidence="2">Cupin</fullName>
    </submittedName>
</protein>
<keyword evidence="3" id="KW-1185">Reference proteome</keyword>
<proteinExistence type="predicted"/>
<dbReference type="EMBL" id="AQQR01000005">
    <property type="protein sequence ID" value="OWU72800.1"/>
    <property type="molecule type" value="Genomic_DNA"/>
</dbReference>
<evidence type="ECO:0000313" key="2">
    <source>
        <dbReference type="EMBL" id="OWU72800.1"/>
    </source>
</evidence>
<evidence type="ECO:0000259" key="1">
    <source>
        <dbReference type="Pfam" id="PF05899"/>
    </source>
</evidence>
<organism evidence="2 3">
    <name type="scientific">Marinibacterium profundimaris</name>
    <dbReference type="NCBI Taxonomy" id="1679460"/>
    <lineage>
        <taxon>Bacteria</taxon>
        <taxon>Pseudomonadati</taxon>
        <taxon>Pseudomonadota</taxon>
        <taxon>Alphaproteobacteria</taxon>
        <taxon>Rhodobacterales</taxon>
        <taxon>Paracoccaceae</taxon>
        <taxon>Marinibacterium</taxon>
    </lineage>
</organism>
<dbReference type="PANTHER" id="PTHR40943">
    <property type="entry name" value="CYTOPLASMIC PROTEIN-RELATED"/>
    <property type="match status" value="1"/>
</dbReference>
<dbReference type="OrthoDB" id="9799053at2"/>
<dbReference type="PANTHER" id="PTHR40943:SF1">
    <property type="entry name" value="CYTOPLASMIC PROTEIN"/>
    <property type="match status" value="1"/>
</dbReference>
<dbReference type="InterPro" id="IPR014710">
    <property type="entry name" value="RmlC-like_jellyroll"/>
</dbReference>
<dbReference type="AlphaFoldDB" id="A0A225NKE6"/>
<dbReference type="InterPro" id="IPR008579">
    <property type="entry name" value="UGlyAH_Cupin_dom"/>
</dbReference>
<accession>A0A225NKE6</accession>
<sequence length="122" mass="13260">MALLVPVETAPEFAPKEGTAAPDRLLEGAPAYKTWQLDTALAEAAKWGTIRTGVWETTEGKTISIKGDTFEFCHILSGRCEITEDGGEPRIFGAGDSFVMKPGFKGTWNTLEPLRKIFVIAS</sequence>
<feature type="domain" description="(S)-ureidoglycine aminohydrolase cupin" evidence="1">
    <location>
        <begin position="48"/>
        <end position="118"/>
    </location>
</feature>
<dbReference type="InterPro" id="IPR011051">
    <property type="entry name" value="RmlC_Cupin_sf"/>
</dbReference>
<dbReference type="Proteomes" id="UP000215377">
    <property type="component" value="Unassembled WGS sequence"/>
</dbReference>
<dbReference type="Gene3D" id="2.60.120.10">
    <property type="entry name" value="Jelly Rolls"/>
    <property type="match status" value="1"/>
</dbReference>
<dbReference type="RefSeq" id="WP_088650471.1">
    <property type="nucleotide sequence ID" value="NZ_AQQR01000005.1"/>
</dbReference>